<organism evidence="11 12">
    <name type="scientific">Monoglobus pectinilyticus</name>
    <dbReference type="NCBI Taxonomy" id="1981510"/>
    <lineage>
        <taxon>Bacteria</taxon>
        <taxon>Bacillati</taxon>
        <taxon>Bacillota</taxon>
        <taxon>Clostridia</taxon>
        <taxon>Monoglobales</taxon>
        <taxon>Monoglobaceae</taxon>
        <taxon>Monoglobus</taxon>
    </lineage>
</organism>
<comment type="similarity">
    <text evidence="3">Belongs to the PstS family.</text>
</comment>
<evidence type="ECO:0000313" key="12">
    <source>
        <dbReference type="Proteomes" id="UP000235589"/>
    </source>
</evidence>
<dbReference type="GO" id="GO:0005886">
    <property type="term" value="C:plasma membrane"/>
    <property type="evidence" value="ECO:0007669"/>
    <property type="project" value="UniProtKB-SubCell"/>
</dbReference>
<proteinExistence type="inferred from homology"/>
<keyword evidence="12" id="KW-1185">Reference proteome</keyword>
<dbReference type="InterPro" id="IPR050811">
    <property type="entry name" value="Phosphate_ABC_transporter"/>
</dbReference>
<keyword evidence="9" id="KW-0812">Transmembrane</keyword>
<name>A0A2K9P1Q0_9FIRM</name>
<evidence type="ECO:0000256" key="9">
    <source>
        <dbReference type="SAM" id="Phobius"/>
    </source>
</evidence>
<dbReference type="Proteomes" id="UP000235589">
    <property type="component" value="Chromosome"/>
</dbReference>
<evidence type="ECO:0000256" key="1">
    <source>
        <dbReference type="ARBA" id="ARBA00002841"/>
    </source>
</evidence>
<evidence type="ECO:0000256" key="4">
    <source>
        <dbReference type="ARBA" id="ARBA00011529"/>
    </source>
</evidence>
<dbReference type="InterPro" id="IPR024370">
    <property type="entry name" value="PBP_domain"/>
</dbReference>
<evidence type="ECO:0000256" key="7">
    <source>
        <dbReference type="ARBA" id="ARBA00023139"/>
    </source>
</evidence>
<feature type="domain" description="PBP" evidence="10">
    <location>
        <begin position="202"/>
        <end position="317"/>
    </location>
</feature>
<comment type="subcellular location">
    <subcellularLocation>
        <location evidence="2">Cell membrane</location>
        <topology evidence="2">Lipid-anchor</topology>
    </subcellularLocation>
</comment>
<dbReference type="KEGG" id="mpec:B9O19_01003"/>
<protein>
    <submittedName>
        <fullName evidence="11">Phosphate ABC transporter,periplasmic phosphate-binding protein PstS</fullName>
    </submittedName>
</protein>
<dbReference type="PANTHER" id="PTHR30570">
    <property type="entry name" value="PERIPLASMIC PHOSPHATE BINDING COMPONENT OF PHOSPHATE ABC TRANSPORTER"/>
    <property type="match status" value="1"/>
</dbReference>
<dbReference type="SUPFAM" id="SSF53850">
    <property type="entry name" value="Periplasmic binding protein-like II"/>
    <property type="match status" value="2"/>
</dbReference>
<evidence type="ECO:0000256" key="6">
    <source>
        <dbReference type="ARBA" id="ARBA00022729"/>
    </source>
</evidence>
<evidence type="ECO:0000313" key="11">
    <source>
        <dbReference type="EMBL" id="AUO19172.1"/>
    </source>
</evidence>
<keyword evidence="5" id="KW-0592">Phosphate transport</keyword>
<dbReference type="GO" id="GO:0006817">
    <property type="term" value="P:phosphate ion transport"/>
    <property type="evidence" value="ECO:0007669"/>
    <property type="project" value="UniProtKB-KW"/>
</dbReference>
<keyword evidence="9" id="KW-1133">Transmembrane helix</keyword>
<evidence type="ECO:0000256" key="5">
    <source>
        <dbReference type="ARBA" id="ARBA00022592"/>
    </source>
</evidence>
<sequence length="319" mass="33723">MLRNAEFANGISGIIKSVDLKQLKGEKKMKIKRGFILAAAVSVLVLGCMALTSCGSDTAGKGGNITVISREDGSGTRGAFIELFGIEEITNGEKMDMTVDTADITNSTSVMMTSVSGNVRAIGYISLGSLNDSVKALNVDGAEATAENIKNGTYKVSRPFNIVTKDNVSEVTGDFIKFIQSQEGQKVVEDNHYISEANTGNYAGTKPSGKIVVSGSSSVTPVMEKLKEAYSDLNPNAEIEIQQSDSTTGVTNALSGVCDIGMASRELKDSEKEKGASATVIALDGIAVIVNNENPLNNITSEQVKQIYTGETTGWDDIH</sequence>
<accession>A0A2K9P1Q0</accession>
<dbReference type="AlphaFoldDB" id="A0A2K9P1Q0"/>
<feature type="domain" description="PBP" evidence="10">
    <location>
        <begin position="57"/>
        <end position="183"/>
    </location>
</feature>
<keyword evidence="7" id="KW-0564">Palmitate</keyword>
<gene>
    <name evidence="11" type="ORF">B9O19_01003</name>
</gene>
<keyword evidence="9" id="KW-0472">Membrane</keyword>
<feature type="transmembrane region" description="Helical" evidence="9">
    <location>
        <begin position="34"/>
        <end position="52"/>
    </location>
</feature>
<comment type="function">
    <text evidence="1">Part of the ABC transporter complex PstSACB involved in phosphate import.</text>
</comment>
<evidence type="ECO:0000256" key="3">
    <source>
        <dbReference type="ARBA" id="ARBA00008725"/>
    </source>
</evidence>
<evidence type="ECO:0000256" key="2">
    <source>
        <dbReference type="ARBA" id="ARBA00004193"/>
    </source>
</evidence>
<evidence type="ECO:0000256" key="8">
    <source>
        <dbReference type="ARBA" id="ARBA00023288"/>
    </source>
</evidence>
<dbReference type="EMBL" id="CP020991">
    <property type="protein sequence ID" value="AUO19172.1"/>
    <property type="molecule type" value="Genomic_DNA"/>
</dbReference>
<keyword evidence="8" id="KW-0449">Lipoprotein</keyword>
<dbReference type="Pfam" id="PF12849">
    <property type="entry name" value="PBP_like_2"/>
    <property type="match status" value="2"/>
</dbReference>
<reference evidence="11 12" key="1">
    <citation type="submission" date="2017-04" db="EMBL/GenBank/DDBJ databases">
        <title>Monoglobus pectinilyticus 14 draft genome.</title>
        <authorList>
            <person name="Kim C."/>
            <person name="Rosendale D.I."/>
            <person name="Kelly W.J."/>
            <person name="Tannock G.W."/>
            <person name="Patchett M.L."/>
            <person name="Jordens J.Z."/>
        </authorList>
    </citation>
    <scope>NUCLEOTIDE SEQUENCE [LARGE SCALE GENOMIC DNA]</scope>
    <source>
        <strain evidence="11 12">14</strain>
    </source>
</reference>
<comment type="subunit">
    <text evidence="4">The complex is composed of two ATP-binding proteins (PstB), two transmembrane proteins (PstC and PstA) and a solute-binding protein (PstS).</text>
</comment>
<evidence type="ECO:0000259" key="10">
    <source>
        <dbReference type="Pfam" id="PF12849"/>
    </source>
</evidence>
<keyword evidence="6" id="KW-0732">Signal</keyword>
<keyword evidence="5" id="KW-0813">Transport</keyword>
<dbReference type="PANTHER" id="PTHR30570:SF1">
    <property type="entry name" value="PHOSPHATE-BINDING PROTEIN PSTS"/>
    <property type="match status" value="1"/>
</dbReference>
<dbReference type="Gene3D" id="3.40.190.10">
    <property type="entry name" value="Periplasmic binding protein-like II"/>
    <property type="match status" value="2"/>
</dbReference>